<organism evidence="3 4">
    <name type="scientific">Aspergillus glaucus CBS 516.65</name>
    <dbReference type="NCBI Taxonomy" id="1160497"/>
    <lineage>
        <taxon>Eukaryota</taxon>
        <taxon>Fungi</taxon>
        <taxon>Dikarya</taxon>
        <taxon>Ascomycota</taxon>
        <taxon>Pezizomycotina</taxon>
        <taxon>Eurotiomycetes</taxon>
        <taxon>Eurotiomycetidae</taxon>
        <taxon>Eurotiales</taxon>
        <taxon>Aspergillaceae</taxon>
        <taxon>Aspergillus</taxon>
        <taxon>Aspergillus subgen. Aspergillus</taxon>
    </lineage>
</organism>
<dbReference type="Proteomes" id="UP000184300">
    <property type="component" value="Unassembled WGS sequence"/>
</dbReference>
<proteinExistence type="inferred from homology"/>
<dbReference type="OrthoDB" id="10254221at2759"/>
<name>A0A1L9VP86_ASPGL</name>
<comment type="similarity">
    <text evidence="1">Belongs to the avfA family.</text>
</comment>
<sequence length="260" mass="28970">MPMYAILGATGNTGQVILSTLLQSPETTIHVLVRSRKKLLGQNPSIAAKQNVKIHEGDISDIPKVASCIAYPCSAVFSCVATNENVPGCSIGLDTAHAVVAALFRLRLSDPTVNLPRIIVMSSAVINDKLSRETPRVVRKLLYTSFSHVYADLEKAEKYYRLHRTWLTVTFIQPGGLVHDAPCGHTLSTEREHTFLSYADLAAGFIEAANFNDKYDWKCVSVLPTGKTRINWTSPISMMRGLLWAMMPWLYWVLHWVKLV</sequence>
<dbReference type="Pfam" id="PF13460">
    <property type="entry name" value="NAD_binding_10"/>
    <property type="match status" value="1"/>
</dbReference>
<evidence type="ECO:0000259" key="2">
    <source>
        <dbReference type="Pfam" id="PF13460"/>
    </source>
</evidence>
<dbReference type="STRING" id="1160497.A0A1L9VP86"/>
<dbReference type="PANTHER" id="PTHR15020:SF50">
    <property type="entry name" value="UPF0659 PROTEIN YMR090W"/>
    <property type="match status" value="1"/>
</dbReference>
<evidence type="ECO:0000313" key="4">
    <source>
        <dbReference type="Proteomes" id="UP000184300"/>
    </source>
</evidence>
<dbReference type="PANTHER" id="PTHR15020">
    <property type="entry name" value="FLAVIN REDUCTASE-RELATED"/>
    <property type="match status" value="1"/>
</dbReference>
<evidence type="ECO:0000313" key="3">
    <source>
        <dbReference type="EMBL" id="OJJ85716.1"/>
    </source>
</evidence>
<dbReference type="VEuPathDB" id="FungiDB:ASPGLDRAFT_65665"/>
<dbReference type="InterPro" id="IPR016040">
    <property type="entry name" value="NAD(P)-bd_dom"/>
</dbReference>
<dbReference type="GeneID" id="34465184"/>
<feature type="domain" description="NAD(P)-binding" evidence="2">
    <location>
        <begin position="8"/>
        <end position="208"/>
    </location>
</feature>
<dbReference type="RefSeq" id="XP_022402414.1">
    <property type="nucleotide sequence ID" value="XM_022548924.1"/>
</dbReference>
<protein>
    <recommendedName>
        <fullName evidence="2">NAD(P)-binding domain-containing protein</fullName>
    </recommendedName>
</protein>
<gene>
    <name evidence="3" type="ORF">ASPGLDRAFT_65665</name>
</gene>
<dbReference type="EMBL" id="KV878894">
    <property type="protein sequence ID" value="OJJ85716.1"/>
    <property type="molecule type" value="Genomic_DNA"/>
</dbReference>
<dbReference type="SUPFAM" id="SSF51735">
    <property type="entry name" value="NAD(P)-binding Rossmann-fold domains"/>
    <property type="match status" value="1"/>
</dbReference>
<evidence type="ECO:0000256" key="1">
    <source>
        <dbReference type="ARBA" id="ARBA00038376"/>
    </source>
</evidence>
<keyword evidence="4" id="KW-1185">Reference proteome</keyword>
<dbReference type="InterPro" id="IPR036291">
    <property type="entry name" value="NAD(P)-bd_dom_sf"/>
</dbReference>
<reference evidence="4" key="1">
    <citation type="journal article" date="2017" name="Genome Biol.">
        <title>Comparative genomics reveals high biological diversity and specific adaptations in the industrially and medically important fungal genus Aspergillus.</title>
        <authorList>
            <person name="de Vries R.P."/>
            <person name="Riley R."/>
            <person name="Wiebenga A."/>
            <person name="Aguilar-Osorio G."/>
            <person name="Amillis S."/>
            <person name="Uchima C.A."/>
            <person name="Anderluh G."/>
            <person name="Asadollahi M."/>
            <person name="Askin M."/>
            <person name="Barry K."/>
            <person name="Battaglia E."/>
            <person name="Bayram O."/>
            <person name="Benocci T."/>
            <person name="Braus-Stromeyer S.A."/>
            <person name="Caldana C."/>
            <person name="Canovas D."/>
            <person name="Cerqueira G.C."/>
            <person name="Chen F."/>
            <person name="Chen W."/>
            <person name="Choi C."/>
            <person name="Clum A."/>
            <person name="Dos Santos R.A."/>
            <person name="Damasio A.R."/>
            <person name="Diallinas G."/>
            <person name="Emri T."/>
            <person name="Fekete E."/>
            <person name="Flipphi M."/>
            <person name="Freyberg S."/>
            <person name="Gallo A."/>
            <person name="Gournas C."/>
            <person name="Habgood R."/>
            <person name="Hainaut M."/>
            <person name="Harispe M.L."/>
            <person name="Henrissat B."/>
            <person name="Hilden K.S."/>
            <person name="Hope R."/>
            <person name="Hossain A."/>
            <person name="Karabika E."/>
            <person name="Karaffa L."/>
            <person name="Karanyi Z."/>
            <person name="Krasevec N."/>
            <person name="Kuo A."/>
            <person name="Kusch H."/>
            <person name="LaButti K."/>
            <person name="Lagendijk E.L."/>
            <person name="Lapidus A."/>
            <person name="Levasseur A."/>
            <person name="Lindquist E."/>
            <person name="Lipzen A."/>
            <person name="Logrieco A.F."/>
            <person name="MacCabe A."/>
            <person name="Maekelae M.R."/>
            <person name="Malavazi I."/>
            <person name="Melin P."/>
            <person name="Meyer V."/>
            <person name="Mielnichuk N."/>
            <person name="Miskei M."/>
            <person name="Molnar A.P."/>
            <person name="Mule G."/>
            <person name="Ngan C.Y."/>
            <person name="Orejas M."/>
            <person name="Orosz E."/>
            <person name="Ouedraogo J.P."/>
            <person name="Overkamp K.M."/>
            <person name="Park H.-S."/>
            <person name="Perrone G."/>
            <person name="Piumi F."/>
            <person name="Punt P.J."/>
            <person name="Ram A.F."/>
            <person name="Ramon A."/>
            <person name="Rauscher S."/>
            <person name="Record E."/>
            <person name="Riano-Pachon D.M."/>
            <person name="Robert V."/>
            <person name="Roehrig J."/>
            <person name="Ruller R."/>
            <person name="Salamov A."/>
            <person name="Salih N.S."/>
            <person name="Samson R.A."/>
            <person name="Sandor E."/>
            <person name="Sanguinetti M."/>
            <person name="Schuetze T."/>
            <person name="Sepcic K."/>
            <person name="Shelest E."/>
            <person name="Sherlock G."/>
            <person name="Sophianopoulou V."/>
            <person name="Squina F.M."/>
            <person name="Sun H."/>
            <person name="Susca A."/>
            <person name="Todd R.B."/>
            <person name="Tsang A."/>
            <person name="Unkles S.E."/>
            <person name="van de Wiele N."/>
            <person name="van Rossen-Uffink D."/>
            <person name="Oliveira J.V."/>
            <person name="Vesth T.C."/>
            <person name="Visser J."/>
            <person name="Yu J.-H."/>
            <person name="Zhou M."/>
            <person name="Andersen M.R."/>
            <person name="Archer D.B."/>
            <person name="Baker S.E."/>
            <person name="Benoit I."/>
            <person name="Brakhage A.A."/>
            <person name="Braus G.H."/>
            <person name="Fischer R."/>
            <person name="Frisvad J.C."/>
            <person name="Goldman G.H."/>
            <person name="Houbraken J."/>
            <person name="Oakley B."/>
            <person name="Pocsi I."/>
            <person name="Scazzocchio C."/>
            <person name="Seiboth B."/>
            <person name="vanKuyk P.A."/>
            <person name="Wortman J."/>
            <person name="Dyer P.S."/>
            <person name="Grigoriev I.V."/>
        </authorList>
    </citation>
    <scope>NUCLEOTIDE SEQUENCE [LARGE SCALE GENOMIC DNA]</scope>
    <source>
        <strain evidence="4">CBS 516.65</strain>
    </source>
</reference>
<dbReference type="AlphaFoldDB" id="A0A1L9VP86"/>
<accession>A0A1L9VP86</accession>
<dbReference type="Gene3D" id="3.40.50.720">
    <property type="entry name" value="NAD(P)-binding Rossmann-like Domain"/>
    <property type="match status" value="1"/>
</dbReference>